<accession>U1PFX7</accession>
<evidence type="ECO:0000313" key="1">
    <source>
        <dbReference type="EMBL" id="ERG91026.1"/>
    </source>
</evidence>
<dbReference type="AlphaFoldDB" id="U1PFX7"/>
<name>U1PFX7_9EURY</name>
<dbReference type="EMBL" id="KE356560">
    <property type="protein sequence ID" value="ERG91026.1"/>
    <property type="molecule type" value="Genomic_DNA"/>
</dbReference>
<evidence type="ECO:0000313" key="2">
    <source>
        <dbReference type="Proteomes" id="UP000030649"/>
    </source>
</evidence>
<sequence length="111" mass="12384">MKLLIVTSSALKSGNNGPEFALQYCAEHIQYAFSHREKPIATTLDSILPYQIEESPGVWTFPTGLPELFPIIQLPGQLLNLLRVDVLGQRFAPVRYRWRSSSSPATAGTRL</sequence>
<reference evidence="1 2" key="1">
    <citation type="journal article" date="2013" name="PLoS ONE">
        <title>Assembly-driven community genomics of a hypersaline microbial ecosystem.</title>
        <authorList>
            <person name="Podell S."/>
            <person name="Ugalde J.A."/>
            <person name="Narasingarao P."/>
            <person name="Banfield J.F."/>
            <person name="Heidelberg K.B."/>
            <person name="Allen E.E."/>
        </authorList>
    </citation>
    <scope>NUCLEOTIDE SEQUENCE [LARGE SCALE GENOMIC DNA]</scope>
    <source>
        <strain evidence="2">J07HQW1</strain>
    </source>
</reference>
<dbReference type="Proteomes" id="UP000030649">
    <property type="component" value="Unassembled WGS sequence"/>
</dbReference>
<protein>
    <submittedName>
        <fullName evidence="1">Uncharacterized protein</fullName>
    </submittedName>
</protein>
<dbReference type="HOGENOM" id="CLU_2152567_0_0_2"/>
<organism evidence="1 2">
    <name type="scientific">Haloquadratum walsbyi J07HQW1</name>
    <dbReference type="NCBI Taxonomy" id="1238424"/>
    <lineage>
        <taxon>Archaea</taxon>
        <taxon>Methanobacteriati</taxon>
        <taxon>Methanobacteriota</taxon>
        <taxon>Stenosarchaea group</taxon>
        <taxon>Halobacteria</taxon>
        <taxon>Halobacteriales</taxon>
        <taxon>Haloferacaceae</taxon>
        <taxon>Haloquadratum</taxon>
    </lineage>
</organism>
<gene>
    <name evidence="1" type="ORF">J07HQW1_01058</name>
</gene>
<proteinExistence type="predicted"/>